<protein>
    <submittedName>
        <fullName evidence="2">Uncharacterized protein</fullName>
    </submittedName>
</protein>
<feature type="region of interest" description="Disordered" evidence="1">
    <location>
        <begin position="1"/>
        <end position="38"/>
    </location>
</feature>
<reference evidence="2 3" key="1">
    <citation type="journal article" date="2019" name="Int. J. Syst. Evol. Microbiol.">
        <title>The Global Catalogue of Microorganisms (GCM) 10K type strain sequencing project: providing services to taxonomists for standard genome sequencing and annotation.</title>
        <authorList>
            <consortium name="The Broad Institute Genomics Platform"/>
            <consortium name="The Broad Institute Genome Sequencing Center for Infectious Disease"/>
            <person name="Wu L."/>
            <person name="Ma J."/>
        </authorList>
    </citation>
    <scope>NUCLEOTIDE SEQUENCE [LARGE SCALE GENOMIC DNA]</scope>
    <source>
        <strain evidence="2 3">JCM 16374</strain>
    </source>
</reference>
<comment type="caution">
    <text evidence="2">The sequence shown here is derived from an EMBL/GenBank/DDBJ whole genome shotgun (WGS) entry which is preliminary data.</text>
</comment>
<evidence type="ECO:0000256" key="1">
    <source>
        <dbReference type="SAM" id="MobiDB-lite"/>
    </source>
</evidence>
<feature type="compositionally biased region" description="Basic and acidic residues" evidence="1">
    <location>
        <begin position="19"/>
        <end position="30"/>
    </location>
</feature>
<dbReference type="EMBL" id="BAAARK010000047">
    <property type="protein sequence ID" value="GAA2689071.1"/>
    <property type="molecule type" value="Genomic_DNA"/>
</dbReference>
<proteinExistence type="predicted"/>
<dbReference type="Proteomes" id="UP001500994">
    <property type="component" value="Unassembled WGS sequence"/>
</dbReference>
<organism evidence="2 3">
    <name type="scientific">Streptomyces lunalinharesii</name>
    <dbReference type="NCBI Taxonomy" id="333384"/>
    <lineage>
        <taxon>Bacteria</taxon>
        <taxon>Bacillati</taxon>
        <taxon>Actinomycetota</taxon>
        <taxon>Actinomycetes</taxon>
        <taxon>Kitasatosporales</taxon>
        <taxon>Streptomycetaceae</taxon>
        <taxon>Streptomyces</taxon>
    </lineage>
</organism>
<name>A0ABN3SY97_9ACTN</name>
<accession>A0ABN3SY97</accession>
<sequence>MFLGGSQAGSEVGTLLAHADQERRQHDGGDRTCAQAPQQRLRYGCHRDPRLGTAGDVSAATAGVPPNITGCYLSLDTP</sequence>
<evidence type="ECO:0000313" key="2">
    <source>
        <dbReference type="EMBL" id="GAA2689071.1"/>
    </source>
</evidence>
<keyword evidence="3" id="KW-1185">Reference proteome</keyword>
<evidence type="ECO:0000313" key="3">
    <source>
        <dbReference type="Proteomes" id="UP001500994"/>
    </source>
</evidence>
<gene>
    <name evidence="2" type="ORF">GCM10009864_73750</name>
</gene>